<protein>
    <submittedName>
        <fullName evidence="2">Uncharacterized protein</fullName>
    </submittedName>
</protein>
<proteinExistence type="predicted"/>
<accession>A0A699T1E3</accession>
<gene>
    <name evidence="2" type="ORF">Tci_875659</name>
</gene>
<dbReference type="EMBL" id="BKCJ011206679">
    <property type="protein sequence ID" value="GFD03690.1"/>
    <property type="molecule type" value="Genomic_DNA"/>
</dbReference>
<evidence type="ECO:0000313" key="2">
    <source>
        <dbReference type="EMBL" id="GFD03690.1"/>
    </source>
</evidence>
<organism evidence="2">
    <name type="scientific">Tanacetum cinerariifolium</name>
    <name type="common">Dalmatian daisy</name>
    <name type="synonym">Chrysanthemum cinerariifolium</name>
    <dbReference type="NCBI Taxonomy" id="118510"/>
    <lineage>
        <taxon>Eukaryota</taxon>
        <taxon>Viridiplantae</taxon>
        <taxon>Streptophyta</taxon>
        <taxon>Embryophyta</taxon>
        <taxon>Tracheophyta</taxon>
        <taxon>Spermatophyta</taxon>
        <taxon>Magnoliopsida</taxon>
        <taxon>eudicotyledons</taxon>
        <taxon>Gunneridae</taxon>
        <taxon>Pentapetalae</taxon>
        <taxon>asterids</taxon>
        <taxon>campanulids</taxon>
        <taxon>Asterales</taxon>
        <taxon>Asteraceae</taxon>
        <taxon>Asteroideae</taxon>
        <taxon>Anthemideae</taxon>
        <taxon>Anthemidinae</taxon>
        <taxon>Tanacetum</taxon>
    </lineage>
</organism>
<dbReference type="AlphaFoldDB" id="A0A699T1E3"/>
<comment type="caution">
    <text evidence="2">The sequence shown here is derived from an EMBL/GenBank/DDBJ whole genome shotgun (WGS) entry which is preliminary data.</text>
</comment>
<sequence>MALPEAGCTPNGPVLWPVNSSRATTLSLASTRSSRVHFRSGTAVRKPLEAACRPGSPWGRPGGKVLSLKSGLTAARA</sequence>
<feature type="region of interest" description="Disordered" evidence="1">
    <location>
        <begin position="50"/>
        <end position="77"/>
    </location>
</feature>
<reference evidence="2" key="1">
    <citation type="journal article" date="2019" name="Sci. Rep.">
        <title>Draft genome of Tanacetum cinerariifolium, the natural source of mosquito coil.</title>
        <authorList>
            <person name="Yamashiro T."/>
            <person name="Shiraishi A."/>
            <person name="Satake H."/>
            <person name="Nakayama K."/>
        </authorList>
    </citation>
    <scope>NUCLEOTIDE SEQUENCE</scope>
</reference>
<evidence type="ECO:0000256" key="1">
    <source>
        <dbReference type="SAM" id="MobiDB-lite"/>
    </source>
</evidence>
<name>A0A699T1E3_TANCI</name>